<dbReference type="KEGG" id="tut:107362609"/>
<dbReference type="STRING" id="32264.T1KCA9"/>
<dbReference type="PANTHER" id="PTHR44269">
    <property type="entry name" value="DEHYDROGENASE/REDUCTASE SDR FAMILY MEMBER 7-RELATED"/>
    <property type="match status" value="1"/>
</dbReference>
<evidence type="ECO:0000313" key="3">
    <source>
        <dbReference type="Proteomes" id="UP000015104"/>
    </source>
</evidence>
<sequence>MFLMLIVFALAAFGFYWLYRNVLSKFDCDFCMKLYEKYGKQPSETLKGKRVWITGAASGIGEALAYEMASCKCKLALSDLNNQGLERVKRKIVNHHGLQDKDVLLVPFNLTETAKHEEAYKKIMAHFKQIDIFFCNAGRSQRAKFEDIDIQVHRELFEINVFSGINLSRLLVQNWIEEKHPGHIVVTSSVAGKFGLPQSASYTASKYALLGYYDCLRNEVKSKGIQVTVVCPGPTATAILTKSFTGKPGEVYGKEFGEVESRIPADRQAKMFAIAAANGVAEAWTSRPPYLWLVYAAQYAPSLFKICFPIFCNEEILKKMRDGH</sequence>
<dbReference type="PANTHER" id="PTHR44269:SF2">
    <property type="entry name" value="DEHYDROGENASE_REDUCTASE SDR FAMILY MEMBER 7"/>
    <property type="match status" value="1"/>
</dbReference>
<accession>T1KCA9</accession>
<dbReference type="GO" id="GO:0016491">
    <property type="term" value="F:oxidoreductase activity"/>
    <property type="evidence" value="ECO:0007669"/>
    <property type="project" value="UniProtKB-KW"/>
</dbReference>
<dbReference type="Pfam" id="PF00106">
    <property type="entry name" value="adh_short"/>
    <property type="match status" value="1"/>
</dbReference>
<dbReference type="Proteomes" id="UP000015104">
    <property type="component" value="Unassembled WGS sequence"/>
</dbReference>
<reference evidence="3" key="1">
    <citation type="submission" date="2011-08" db="EMBL/GenBank/DDBJ databases">
        <authorList>
            <person name="Rombauts S."/>
        </authorList>
    </citation>
    <scope>NUCLEOTIDE SEQUENCE</scope>
    <source>
        <strain evidence="3">London</strain>
    </source>
</reference>
<dbReference type="AlphaFoldDB" id="T1KCA9"/>
<dbReference type="eggNOG" id="KOG1205">
    <property type="taxonomic scope" value="Eukaryota"/>
</dbReference>
<dbReference type="EMBL" id="CAEY01001958">
    <property type="status" value="NOT_ANNOTATED_CDS"/>
    <property type="molecule type" value="Genomic_DNA"/>
</dbReference>
<dbReference type="InterPro" id="IPR002347">
    <property type="entry name" value="SDR_fam"/>
</dbReference>
<dbReference type="OrthoDB" id="47007at2759"/>
<dbReference type="EnsemblMetazoa" id="tetur08g06980.1">
    <property type="protein sequence ID" value="tetur08g06980.1"/>
    <property type="gene ID" value="tetur08g06980"/>
</dbReference>
<dbReference type="SUPFAM" id="SSF51735">
    <property type="entry name" value="NAD(P)-binding Rossmann-fold domains"/>
    <property type="match status" value="1"/>
</dbReference>
<keyword evidence="3" id="KW-1185">Reference proteome</keyword>
<dbReference type="HOGENOM" id="CLU_010194_2_1_1"/>
<evidence type="ECO:0008006" key="4">
    <source>
        <dbReference type="Google" id="ProtNLM"/>
    </source>
</evidence>
<name>T1KCA9_TETUR</name>
<dbReference type="PRINTS" id="PR00081">
    <property type="entry name" value="GDHRDH"/>
</dbReference>
<dbReference type="InterPro" id="IPR036291">
    <property type="entry name" value="NAD(P)-bd_dom_sf"/>
</dbReference>
<evidence type="ECO:0000313" key="2">
    <source>
        <dbReference type="EnsemblMetazoa" id="tetur08g06980.1"/>
    </source>
</evidence>
<organism evidence="2 3">
    <name type="scientific">Tetranychus urticae</name>
    <name type="common">Two-spotted spider mite</name>
    <dbReference type="NCBI Taxonomy" id="32264"/>
    <lineage>
        <taxon>Eukaryota</taxon>
        <taxon>Metazoa</taxon>
        <taxon>Ecdysozoa</taxon>
        <taxon>Arthropoda</taxon>
        <taxon>Chelicerata</taxon>
        <taxon>Arachnida</taxon>
        <taxon>Acari</taxon>
        <taxon>Acariformes</taxon>
        <taxon>Trombidiformes</taxon>
        <taxon>Prostigmata</taxon>
        <taxon>Eleutherengona</taxon>
        <taxon>Raphignathae</taxon>
        <taxon>Tetranychoidea</taxon>
        <taxon>Tetranychidae</taxon>
        <taxon>Tetranychus</taxon>
    </lineage>
</organism>
<evidence type="ECO:0000256" key="1">
    <source>
        <dbReference type="ARBA" id="ARBA00023002"/>
    </source>
</evidence>
<dbReference type="InterPro" id="IPR053011">
    <property type="entry name" value="SDR_family_member_7"/>
</dbReference>
<dbReference type="OMA" id="YEMASCK"/>
<proteinExistence type="predicted"/>
<keyword evidence="1" id="KW-0560">Oxidoreductase</keyword>
<reference evidence="2" key="2">
    <citation type="submission" date="2015-06" db="UniProtKB">
        <authorList>
            <consortium name="EnsemblMetazoa"/>
        </authorList>
    </citation>
    <scope>IDENTIFICATION</scope>
</reference>
<protein>
    <recommendedName>
        <fullName evidence="4">Dehydrogenase/reductase SDR family member 7</fullName>
    </recommendedName>
</protein>
<dbReference type="PROSITE" id="PS00061">
    <property type="entry name" value="ADH_SHORT"/>
    <property type="match status" value="1"/>
</dbReference>
<dbReference type="InterPro" id="IPR020904">
    <property type="entry name" value="Sc_DH/Rdtase_CS"/>
</dbReference>
<gene>
    <name evidence="2" type="primary">107362609</name>
</gene>
<dbReference type="Gene3D" id="3.40.50.720">
    <property type="entry name" value="NAD(P)-binding Rossmann-like Domain"/>
    <property type="match status" value="1"/>
</dbReference>